<keyword evidence="4" id="KW-0997">Cell inner membrane</keyword>
<dbReference type="STRING" id="161896.UL81_02965"/>
<keyword evidence="3" id="KW-1003">Cell membrane</keyword>
<evidence type="ECO:0000313" key="8">
    <source>
        <dbReference type="EMBL" id="AKE38574.1"/>
    </source>
</evidence>
<dbReference type="PANTHER" id="PTHR35334">
    <property type="entry name" value="SERINE TRANSPORTER"/>
    <property type="match status" value="1"/>
</dbReference>
<keyword evidence="5" id="KW-0812">Transmembrane</keyword>
<evidence type="ECO:0000256" key="2">
    <source>
        <dbReference type="ARBA" id="ARBA00022448"/>
    </source>
</evidence>
<reference evidence="8 9" key="1">
    <citation type="journal article" date="2015" name="Genome Announc.">
        <title>Complete Genome Sequence of Corynebacterium camporealensis DSM 44610, Isolated from the Milk of a Manchega Sheep with Subclinical Mastitis.</title>
        <authorList>
            <person name="Ruckert C."/>
            <person name="Albersmeier A."/>
            <person name="Winkler A."/>
            <person name="Tauch A."/>
        </authorList>
    </citation>
    <scope>NUCLEOTIDE SEQUENCE [LARGE SCALE GENOMIC DNA]</scope>
    <source>
        <strain evidence="8 9">DSM 44610</strain>
    </source>
</reference>
<comment type="subcellular location">
    <subcellularLocation>
        <location evidence="1">Cell inner membrane</location>
        <topology evidence="1">Multi-pass membrane protein</topology>
    </subcellularLocation>
</comment>
<evidence type="ECO:0000256" key="6">
    <source>
        <dbReference type="ARBA" id="ARBA00022989"/>
    </source>
</evidence>
<dbReference type="GO" id="GO:0005886">
    <property type="term" value="C:plasma membrane"/>
    <property type="evidence" value="ECO:0007669"/>
    <property type="project" value="UniProtKB-SubCell"/>
</dbReference>
<sequence length="427" mass="47516">MSSTASAPADDVTFKRASAGSTATWVITLFGTAVGAGILFLPLNAGSFGFWPLFIATLIIFPLVYFAHRTFARIVSGAPVKDHGKDVLELVRKYLGPGTGFFVALMYSLANIPTVFIYGISLTNAIDSFIVNQLNGPSINRWVLSIACVGFMTGIFAIGRKPMLWLSQILVYPLIITLFATSVYLIPMWDFESFYNFDYGDTNWHVLLGFLLILPVLAFSFSHMAGLSQFSVDMQPTYGKHTEKRVTRTELYTALLLVIFTMFFVWSCVLALGAEGMREATEQNIPVLSYFANVTGTPVMALMAPVVVIFAIMSSYFGTMLGAEEGASYMLRLVAPRTAEKVSRRTLLNTVYIFIFVTATLVAVYNPSILDLISMVGGIFDAILIFMLPVYMFSRVKEYKKFRGDPWNIFVFVFGFIILCVTIWDLF</sequence>
<evidence type="ECO:0000256" key="4">
    <source>
        <dbReference type="ARBA" id="ARBA00022519"/>
    </source>
</evidence>
<evidence type="ECO:0000256" key="5">
    <source>
        <dbReference type="ARBA" id="ARBA00022692"/>
    </source>
</evidence>
<dbReference type="GO" id="GO:0003333">
    <property type="term" value="P:amino acid transmembrane transport"/>
    <property type="evidence" value="ECO:0007669"/>
    <property type="project" value="InterPro"/>
</dbReference>
<gene>
    <name evidence="8" type="ORF">UL81_02965</name>
</gene>
<dbReference type="HOGENOM" id="CLU_052043_1_1_11"/>
<accession>A0A0F6TAT6</accession>
<dbReference type="OrthoDB" id="1673656at2"/>
<dbReference type="Gene3D" id="1.20.1740.10">
    <property type="entry name" value="Amino acid/polyamine transporter I"/>
    <property type="match status" value="1"/>
</dbReference>
<dbReference type="Pfam" id="PF01490">
    <property type="entry name" value="Aa_trans"/>
    <property type="match status" value="1"/>
</dbReference>
<dbReference type="RefSeq" id="WP_035106839.1">
    <property type="nucleotide sequence ID" value="NZ_CP011311.1"/>
</dbReference>
<keyword evidence="6" id="KW-1133">Transmembrane helix</keyword>
<dbReference type="PANTHER" id="PTHR35334:SF5">
    <property type="entry name" value="INNER MEMBRANE TRANSPORT PROTEIN YHJV"/>
    <property type="match status" value="1"/>
</dbReference>
<dbReference type="AlphaFoldDB" id="A0A0F6TAT6"/>
<evidence type="ECO:0000256" key="3">
    <source>
        <dbReference type="ARBA" id="ARBA00022475"/>
    </source>
</evidence>
<dbReference type="KEGG" id="ccj:UL81_02965"/>
<evidence type="ECO:0000256" key="1">
    <source>
        <dbReference type="ARBA" id="ARBA00004429"/>
    </source>
</evidence>
<proteinExistence type="predicted"/>
<keyword evidence="2" id="KW-0813">Transport</keyword>
<evidence type="ECO:0000256" key="7">
    <source>
        <dbReference type="ARBA" id="ARBA00023136"/>
    </source>
</evidence>
<protein>
    <submittedName>
        <fullName evidence="8">Amino acid permease</fullName>
    </submittedName>
</protein>
<dbReference type="PATRIC" id="fig|161896.4.peg.584"/>
<organism evidence="8 9">
    <name type="scientific">Corynebacterium camporealensis</name>
    <dbReference type="NCBI Taxonomy" id="161896"/>
    <lineage>
        <taxon>Bacteria</taxon>
        <taxon>Bacillati</taxon>
        <taxon>Actinomycetota</taxon>
        <taxon>Actinomycetes</taxon>
        <taxon>Mycobacteriales</taxon>
        <taxon>Corynebacteriaceae</taxon>
        <taxon>Corynebacterium</taxon>
    </lineage>
</organism>
<keyword evidence="7" id="KW-0472">Membrane</keyword>
<dbReference type="Proteomes" id="UP000033566">
    <property type="component" value="Chromosome"/>
</dbReference>
<dbReference type="EMBL" id="CP011311">
    <property type="protein sequence ID" value="AKE38574.1"/>
    <property type="molecule type" value="Genomic_DNA"/>
</dbReference>
<dbReference type="InterPro" id="IPR018227">
    <property type="entry name" value="Amino_acid_transport_2"/>
</dbReference>
<evidence type="ECO:0000313" key="9">
    <source>
        <dbReference type="Proteomes" id="UP000033566"/>
    </source>
</evidence>
<keyword evidence="9" id="KW-1185">Reference proteome</keyword>
<dbReference type="InterPro" id="IPR013057">
    <property type="entry name" value="AA_transpt_TM"/>
</dbReference>
<name>A0A0F6TAT6_9CORY</name>